<accession>A0A127V8R7</accession>
<protein>
    <submittedName>
        <fullName evidence="8">Membrane protein</fullName>
    </submittedName>
</protein>
<dbReference type="AlphaFoldDB" id="A0A127V8R7"/>
<dbReference type="PROSITE" id="PS51257">
    <property type="entry name" value="PROKAR_LIPOPROTEIN"/>
    <property type="match status" value="1"/>
</dbReference>
<evidence type="ECO:0000256" key="2">
    <source>
        <dbReference type="ARBA" id="ARBA00006275"/>
    </source>
</evidence>
<keyword evidence="5" id="KW-0998">Cell outer membrane</keyword>
<dbReference type="PATRIC" id="fig|188932.3.peg.715"/>
<keyword evidence="9" id="KW-1185">Reference proteome</keyword>
<dbReference type="KEGG" id="pcm:AY601_0698"/>
<proteinExistence type="inferred from homology"/>
<dbReference type="Pfam" id="PF14322">
    <property type="entry name" value="SusD-like_3"/>
    <property type="match status" value="1"/>
</dbReference>
<feature type="domain" description="SusD-like N-terminal" evidence="7">
    <location>
        <begin position="79"/>
        <end position="217"/>
    </location>
</feature>
<evidence type="ECO:0000259" key="7">
    <source>
        <dbReference type="Pfam" id="PF14322"/>
    </source>
</evidence>
<evidence type="ECO:0000256" key="1">
    <source>
        <dbReference type="ARBA" id="ARBA00004442"/>
    </source>
</evidence>
<evidence type="ECO:0000256" key="5">
    <source>
        <dbReference type="ARBA" id="ARBA00023237"/>
    </source>
</evidence>
<dbReference type="Proteomes" id="UP000071561">
    <property type="component" value="Chromosome"/>
</dbReference>
<evidence type="ECO:0000256" key="3">
    <source>
        <dbReference type="ARBA" id="ARBA00022729"/>
    </source>
</evidence>
<dbReference type="Gene3D" id="1.25.40.390">
    <property type="match status" value="1"/>
</dbReference>
<dbReference type="InterPro" id="IPR011990">
    <property type="entry name" value="TPR-like_helical_dom_sf"/>
</dbReference>
<comment type="similarity">
    <text evidence="2">Belongs to the SusD family.</text>
</comment>
<reference evidence="8 9" key="1">
    <citation type="submission" date="2016-03" db="EMBL/GenBank/DDBJ databases">
        <title>Complete genome sequence of Pedobacter cryoconitis PAMC 27485.</title>
        <authorList>
            <person name="Lee J."/>
            <person name="Kim O.-S."/>
        </authorList>
    </citation>
    <scope>NUCLEOTIDE SEQUENCE [LARGE SCALE GENOMIC DNA]</scope>
    <source>
        <strain evidence="8 9">PAMC 27485</strain>
    </source>
</reference>
<dbReference type="InterPro" id="IPR012944">
    <property type="entry name" value="SusD_RagB_dom"/>
</dbReference>
<dbReference type="RefSeq" id="WP_068396491.1">
    <property type="nucleotide sequence ID" value="NZ_CP014504.1"/>
</dbReference>
<gene>
    <name evidence="8" type="ORF">AY601_0698</name>
</gene>
<dbReference type="InterPro" id="IPR033985">
    <property type="entry name" value="SusD-like_N"/>
</dbReference>
<evidence type="ECO:0000256" key="4">
    <source>
        <dbReference type="ARBA" id="ARBA00023136"/>
    </source>
</evidence>
<dbReference type="Pfam" id="PF07980">
    <property type="entry name" value="SusD_RagB"/>
    <property type="match status" value="1"/>
</dbReference>
<keyword evidence="3" id="KW-0732">Signal</keyword>
<dbReference type="EMBL" id="CP014504">
    <property type="protein sequence ID" value="AMP97645.1"/>
    <property type="molecule type" value="Genomic_DNA"/>
</dbReference>
<evidence type="ECO:0000313" key="9">
    <source>
        <dbReference type="Proteomes" id="UP000071561"/>
    </source>
</evidence>
<name>A0A127V8R7_9SPHI</name>
<dbReference type="OrthoDB" id="630434at2"/>
<dbReference type="SUPFAM" id="SSF48452">
    <property type="entry name" value="TPR-like"/>
    <property type="match status" value="1"/>
</dbReference>
<sequence>MINPIKYTLVLSLFMFFSSCTKLDLKPTDTIDAEKAYRNLNDVNLGLIGVYAQLNYTLIGVNAIISDEVMLPTENTVSNTDAHRWLYTADNGSVTSSYSDYYVAIDRINRVLEGLDKLTSTDKATADRYRGELLALRAFCHFELLRMYGSAYQNGALGVPYMKTSVISYPARDAFEVVVAAAKADLLAAKALIPLSFDDKTRVTKIAVSAIQARLALYEKNWAEAITYSTEVINLMPLATTAQFPGIWTDAADDEVIWKLKRMPDETRTGDLFFRQTGSIVLYAPSFKLINSFDQENDIRYQAYIKFDDTRGLKKSQYLVNKYAGTALSPGLADLKMFRTGEMYLIRAEAEAESTGNATGDLNTLRAARIKDYTAVNFAGKDDLILAIYTERFKELAFEGHRFFDLKRRNLPVERLPEDAINTSGAIKLLPSKAQYSLPLPALEISVNKNTVQNPNY</sequence>
<feature type="domain" description="RagB/SusD" evidence="6">
    <location>
        <begin position="332"/>
        <end position="457"/>
    </location>
</feature>
<dbReference type="GO" id="GO:0009279">
    <property type="term" value="C:cell outer membrane"/>
    <property type="evidence" value="ECO:0007669"/>
    <property type="project" value="UniProtKB-SubCell"/>
</dbReference>
<organism evidence="8 9">
    <name type="scientific">Pedobacter cryoconitis</name>
    <dbReference type="NCBI Taxonomy" id="188932"/>
    <lineage>
        <taxon>Bacteria</taxon>
        <taxon>Pseudomonadati</taxon>
        <taxon>Bacteroidota</taxon>
        <taxon>Sphingobacteriia</taxon>
        <taxon>Sphingobacteriales</taxon>
        <taxon>Sphingobacteriaceae</taxon>
        <taxon>Pedobacter</taxon>
    </lineage>
</organism>
<comment type="subcellular location">
    <subcellularLocation>
        <location evidence="1">Cell outer membrane</location>
    </subcellularLocation>
</comment>
<keyword evidence="4" id="KW-0472">Membrane</keyword>
<evidence type="ECO:0000313" key="8">
    <source>
        <dbReference type="EMBL" id="AMP97645.1"/>
    </source>
</evidence>
<evidence type="ECO:0000259" key="6">
    <source>
        <dbReference type="Pfam" id="PF07980"/>
    </source>
</evidence>